<feature type="compositionally biased region" description="Low complexity" evidence="1">
    <location>
        <begin position="393"/>
        <end position="423"/>
    </location>
</feature>
<sequence>MKFDGEDISPEEQPPGDDARPAGGDETRPSDPEEQEQPEPFVTLPVGPKVGLAEVVSAAQAVDHAQAAWHPGLITSQVAEVIAGARPGASLARVLEAAAGQDSSERDQAGRIELIAACERMMAHLAGLQATFAQEFLDQRGHGSGALTAVHDEISARLATTSYAAGTIITRAGALDGSPRLREALAGGEVSARKVDVIAAAVSDLGLSERVVIEDYGIELAPTHTPPQLKKALAAAVIATDPAKAEERHEKEAGQRQVMFEPAAHGMSWLSMYLPAQDGLSIYTCLDAIAATTSAEDQRGIDARRADAATEIFTQIMASGKLPDGTGVPTHHGQAPHLRLSITAPVLAGDEHTPALLHGYGPICASTARKLALQARAEADAKALEAPAFFKPTTTTDSATANSTTTDSATADSSTSANASTSAAHERSSTGALATPPGSTTTTSPHAAGPTDALAMPRTDPIPARSNPPAGSSNASASAAESTWLLSGPCQVAPGVLVSLAAHPGATWSERCELAERLGPEATMEQLDAIYGPARPWPDHATRSEDLAIWRELLDQNHHPPDPSTHPRDSGEGDRDAEWDWLCRYHPNFDPMRRLLPPPRPPHLPDGTNVQELIAWTQRQQPLPGHTPRHIEDTLGLICTDAYAPSRRLRARIIERDQTCRFPTCQVPAWRCQLDHITPFDPDLPAWAQTIETNLHALCAHHHQIKTAKLFTVERESRSGVTTWHAPTGHAYTRSPEHPDYTAIAHHLRDEHHLTLCQEDPIPRVNTERLHELLLAALPGPHTPAQQPTPEPPATNAPHPRPPTFPTDADPPF</sequence>
<feature type="region of interest" description="Disordered" evidence="1">
    <location>
        <begin position="393"/>
        <end position="476"/>
    </location>
</feature>
<feature type="compositionally biased region" description="Low complexity" evidence="1">
    <location>
        <begin position="463"/>
        <end position="476"/>
    </location>
</feature>
<dbReference type="InterPro" id="IPR003870">
    <property type="entry name" value="DUF222"/>
</dbReference>
<feature type="compositionally biased region" description="Pro residues" evidence="1">
    <location>
        <begin position="787"/>
        <end position="813"/>
    </location>
</feature>
<dbReference type="CDD" id="cd00085">
    <property type="entry name" value="HNHc"/>
    <property type="match status" value="1"/>
</dbReference>
<dbReference type="Pfam" id="PF02720">
    <property type="entry name" value="DUF222"/>
    <property type="match status" value="1"/>
</dbReference>
<feature type="compositionally biased region" description="Acidic residues" evidence="1">
    <location>
        <begin position="1"/>
        <end position="10"/>
    </location>
</feature>
<keyword evidence="3" id="KW-0540">Nuclease</keyword>
<dbReference type="InterPro" id="IPR003615">
    <property type="entry name" value="HNH_nuc"/>
</dbReference>
<protein>
    <submittedName>
        <fullName evidence="3">HNH endonuclease</fullName>
    </submittedName>
</protein>
<keyword evidence="3" id="KW-0255">Endonuclease</keyword>
<reference evidence="3" key="1">
    <citation type="journal article" date="2021" name="PeerJ">
        <title>Extensive microbial diversity within the chicken gut microbiome revealed by metagenomics and culture.</title>
        <authorList>
            <person name="Gilroy R."/>
            <person name="Ravi A."/>
            <person name="Getino M."/>
            <person name="Pursley I."/>
            <person name="Horton D.L."/>
            <person name="Alikhan N.F."/>
            <person name="Baker D."/>
            <person name="Gharbi K."/>
            <person name="Hall N."/>
            <person name="Watson M."/>
            <person name="Adriaenssens E.M."/>
            <person name="Foster-Nyarko E."/>
            <person name="Jarju S."/>
            <person name="Secka A."/>
            <person name="Antonio M."/>
            <person name="Oren A."/>
            <person name="Chaudhuri R.R."/>
            <person name="La Ragione R."/>
            <person name="Hildebrand F."/>
            <person name="Pallen M.J."/>
        </authorList>
    </citation>
    <scope>NUCLEOTIDE SEQUENCE</scope>
    <source>
        <strain evidence="3">ChiGjej4B4-7305</strain>
    </source>
</reference>
<reference evidence="3" key="2">
    <citation type="submission" date="2021-04" db="EMBL/GenBank/DDBJ databases">
        <authorList>
            <person name="Gilroy R."/>
        </authorList>
    </citation>
    <scope>NUCLEOTIDE SEQUENCE</scope>
    <source>
        <strain evidence="3">ChiGjej4B4-7305</strain>
    </source>
</reference>
<dbReference type="EMBL" id="DXBY01000067">
    <property type="protein sequence ID" value="HIZ34954.1"/>
    <property type="molecule type" value="Genomic_DNA"/>
</dbReference>
<evidence type="ECO:0000313" key="4">
    <source>
        <dbReference type="Proteomes" id="UP000824037"/>
    </source>
</evidence>
<feature type="compositionally biased region" description="Low complexity" evidence="1">
    <location>
        <begin position="430"/>
        <end position="451"/>
    </location>
</feature>
<feature type="region of interest" description="Disordered" evidence="1">
    <location>
        <begin position="779"/>
        <end position="813"/>
    </location>
</feature>
<feature type="region of interest" description="Disordered" evidence="1">
    <location>
        <begin position="1"/>
        <end position="45"/>
    </location>
</feature>
<accession>A0A9D2ECC3</accession>
<name>A0A9D2ECC3_9MICO</name>
<dbReference type="Proteomes" id="UP000824037">
    <property type="component" value="Unassembled WGS sequence"/>
</dbReference>
<dbReference type="GO" id="GO:0004519">
    <property type="term" value="F:endonuclease activity"/>
    <property type="evidence" value="ECO:0007669"/>
    <property type="project" value="UniProtKB-KW"/>
</dbReference>
<evidence type="ECO:0000313" key="3">
    <source>
        <dbReference type="EMBL" id="HIZ34954.1"/>
    </source>
</evidence>
<dbReference type="AlphaFoldDB" id="A0A9D2ECC3"/>
<feature type="domain" description="DUF222" evidence="2">
    <location>
        <begin position="115"/>
        <end position="378"/>
    </location>
</feature>
<gene>
    <name evidence="3" type="ORF">H9815_04185</name>
</gene>
<feature type="compositionally biased region" description="Basic and acidic residues" evidence="1">
    <location>
        <begin position="17"/>
        <end position="31"/>
    </location>
</feature>
<keyword evidence="3" id="KW-0378">Hydrolase</keyword>
<evidence type="ECO:0000259" key="2">
    <source>
        <dbReference type="Pfam" id="PF02720"/>
    </source>
</evidence>
<comment type="caution">
    <text evidence="3">The sequence shown here is derived from an EMBL/GenBank/DDBJ whole genome shotgun (WGS) entry which is preliminary data.</text>
</comment>
<proteinExistence type="predicted"/>
<evidence type="ECO:0000256" key="1">
    <source>
        <dbReference type="SAM" id="MobiDB-lite"/>
    </source>
</evidence>
<organism evidence="3 4">
    <name type="scientific">Candidatus Ruania gallistercoris</name>
    <dbReference type="NCBI Taxonomy" id="2838746"/>
    <lineage>
        <taxon>Bacteria</taxon>
        <taxon>Bacillati</taxon>
        <taxon>Actinomycetota</taxon>
        <taxon>Actinomycetes</taxon>
        <taxon>Micrococcales</taxon>
        <taxon>Ruaniaceae</taxon>
        <taxon>Ruania</taxon>
    </lineage>
</organism>